<evidence type="ECO:0000313" key="1">
    <source>
        <dbReference type="EMBL" id="KAJ1528971.1"/>
    </source>
</evidence>
<dbReference type="Proteomes" id="UP001075354">
    <property type="component" value="Chromosome 4"/>
</dbReference>
<name>A0AAV7XVZ7_9NEOP</name>
<dbReference type="PANTHER" id="PTHR31025">
    <property type="entry name" value="SI:CH211-196P9.1-RELATED"/>
    <property type="match status" value="1"/>
</dbReference>
<comment type="caution">
    <text evidence="1">The sequence shown here is derived from an EMBL/GenBank/DDBJ whole genome shotgun (WGS) entry which is preliminary data.</text>
</comment>
<gene>
    <name evidence="1" type="ORF">ONE63_007338</name>
</gene>
<protein>
    <recommendedName>
        <fullName evidence="3">CARD domain-containing protein</fullName>
    </recommendedName>
</protein>
<proteinExistence type="predicted"/>
<dbReference type="PANTHER" id="PTHR31025:SF22">
    <property type="entry name" value="IP13529P"/>
    <property type="match status" value="1"/>
</dbReference>
<evidence type="ECO:0008006" key="3">
    <source>
        <dbReference type="Google" id="ProtNLM"/>
    </source>
</evidence>
<dbReference type="EMBL" id="JAPTSV010000004">
    <property type="protein sequence ID" value="KAJ1528971.1"/>
    <property type="molecule type" value="Genomic_DNA"/>
</dbReference>
<reference evidence="1" key="1">
    <citation type="submission" date="2022-12" db="EMBL/GenBank/DDBJ databases">
        <title>Chromosome-level genome assembly of the bean flower thrips Megalurothrips usitatus.</title>
        <authorList>
            <person name="Ma L."/>
            <person name="Liu Q."/>
            <person name="Li H."/>
            <person name="Cai W."/>
        </authorList>
    </citation>
    <scope>NUCLEOTIDE SEQUENCE</scope>
    <source>
        <strain evidence="1">Cailab_2022a</strain>
    </source>
</reference>
<organism evidence="1 2">
    <name type="scientific">Megalurothrips usitatus</name>
    <name type="common">bean blossom thrips</name>
    <dbReference type="NCBI Taxonomy" id="439358"/>
    <lineage>
        <taxon>Eukaryota</taxon>
        <taxon>Metazoa</taxon>
        <taxon>Ecdysozoa</taxon>
        <taxon>Arthropoda</taxon>
        <taxon>Hexapoda</taxon>
        <taxon>Insecta</taxon>
        <taxon>Pterygota</taxon>
        <taxon>Neoptera</taxon>
        <taxon>Paraneoptera</taxon>
        <taxon>Thysanoptera</taxon>
        <taxon>Terebrantia</taxon>
        <taxon>Thripoidea</taxon>
        <taxon>Thripidae</taxon>
        <taxon>Megalurothrips</taxon>
    </lineage>
</organism>
<keyword evidence="2" id="KW-1185">Reference proteome</keyword>
<sequence length="522" mass="60550">MGELIEEDPEAQKAKIRQNLKRALPDMDLVKNSEVTDYLYDNGFTKIEDLQYVQFEDIKDLMPLAWSRKLIAHWKQTSAASASTSREGPRGHSSYTVKWDKLPENMLELFRTKKALKNSEINELVRLVHADVVKTVPNCERGIFANIANDMAMKYPDSIKDIILSGKVSKNLTTAEKLKTKFWNRFDNQNRDPSRNRLQVEAPRRPEAYGCLRWQVLDLPDEETLETLEAKAEELKTTYQTQTRQNWDWRRDIRPKMTLTYCLQRRDINSQLKTKRARGAIPALTTPCTTDQIAEKWPFLFANEGMLHHFQELTGKDFKKSLSEWLPEIQEEMIDYLSRQSHENDKIKYAMRTAQKRRTGSDTELKAIILMLLKYFKEDSKCIMIMVQEPITMNEIEREVALPGTPIIVGTGKSWFHASKFYFGLDGKLRGSASTFSRGLGLLFCSYFVFNIKYVAKAAKTLDFIQRSIPEINPEKGSKAPATSRGKRQISFQLLKLNTDFQSYRERLHEGEDEEEEEVDDL</sequence>
<evidence type="ECO:0000313" key="2">
    <source>
        <dbReference type="Proteomes" id="UP001075354"/>
    </source>
</evidence>
<accession>A0AAV7XVZ7</accession>
<dbReference type="AlphaFoldDB" id="A0AAV7XVZ7"/>